<sequence>MHPTGVCPVRLPAGRGQGSWEANVQNSSNSTHTAGDEAVGPEQYFQRMLEQGQFMIQRCETTDRAVFYPRAISPYGGGRLRWEAASGGGTIYSTTVVRQRPERGGNYCVVLVDLEEGPRLMSTVVDMDPLAVTIGMQVRAEVRRQSSGVPRVVFVRAD</sequence>
<dbReference type="PANTHER" id="PTHR34075">
    <property type="entry name" value="BLR3430 PROTEIN"/>
    <property type="match status" value="1"/>
</dbReference>
<reference evidence="3 4" key="1">
    <citation type="submission" date="2018-02" db="EMBL/GenBank/DDBJ databases">
        <title>Draft Genome of Achromobacter spanius stain 6.</title>
        <authorList>
            <person name="Gunasekera T.S."/>
            <person name="Radwan O."/>
            <person name="Ruiz O.N."/>
        </authorList>
    </citation>
    <scope>NUCLEOTIDE SEQUENCE [LARGE SCALE GENOMIC DNA]</scope>
    <source>
        <strain evidence="3 4">6</strain>
    </source>
</reference>
<feature type="domain" description="ChsH2 C-terminal OB-fold" evidence="2">
    <location>
        <begin position="82"/>
        <end position="142"/>
    </location>
</feature>
<dbReference type="GO" id="GO:0003677">
    <property type="term" value="F:DNA binding"/>
    <property type="evidence" value="ECO:0007669"/>
    <property type="project" value="UniProtKB-KW"/>
</dbReference>
<dbReference type="InterPro" id="IPR002878">
    <property type="entry name" value="ChsH2_C"/>
</dbReference>
<dbReference type="Pfam" id="PF01796">
    <property type="entry name" value="OB_ChsH2_C"/>
    <property type="match status" value="1"/>
</dbReference>
<dbReference type="EMBL" id="PREU01000006">
    <property type="protein sequence ID" value="PPA75449.1"/>
    <property type="molecule type" value="Genomic_DNA"/>
</dbReference>
<evidence type="ECO:0000313" key="4">
    <source>
        <dbReference type="Proteomes" id="UP000239990"/>
    </source>
</evidence>
<keyword evidence="3" id="KW-0238">DNA-binding</keyword>
<comment type="caution">
    <text evidence="3">The sequence shown here is derived from an EMBL/GenBank/DDBJ whole genome shotgun (WGS) entry which is preliminary data.</text>
</comment>
<feature type="region of interest" description="Disordered" evidence="1">
    <location>
        <begin position="1"/>
        <end position="37"/>
    </location>
</feature>
<evidence type="ECO:0000259" key="2">
    <source>
        <dbReference type="Pfam" id="PF01796"/>
    </source>
</evidence>
<evidence type="ECO:0000313" key="3">
    <source>
        <dbReference type="EMBL" id="PPA75449.1"/>
    </source>
</evidence>
<dbReference type="SUPFAM" id="SSF50249">
    <property type="entry name" value="Nucleic acid-binding proteins"/>
    <property type="match status" value="1"/>
</dbReference>
<dbReference type="InterPro" id="IPR012340">
    <property type="entry name" value="NA-bd_OB-fold"/>
</dbReference>
<organism evidence="3 4">
    <name type="scientific">Achromobacter spanius</name>
    <dbReference type="NCBI Taxonomy" id="217203"/>
    <lineage>
        <taxon>Bacteria</taxon>
        <taxon>Pseudomonadati</taxon>
        <taxon>Pseudomonadota</taxon>
        <taxon>Betaproteobacteria</taxon>
        <taxon>Burkholderiales</taxon>
        <taxon>Alcaligenaceae</taxon>
        <taxon>Achromobacter</taxon>
    </lineage>
</organism>
<dbReference type="InterPro" id="IPR052513">
    <property type="entry name" value="Thioester_dehydratase-like"/>
</dbReference>
<name>A0A2S5GR27_9BURK</name>
<dbReference type="OrthoDB" id="5514845at2"/>
<protein>
    <submittedName>
        <fullName evidence="3">DNA-binding protein</fullName>
    </submittedName>
</protein>
<gene>
    <name evidence="3" type="ORF">C4E15_15235</name>
</gene>
<dbReference type="PANTHER" id="PTHR34075:SF5">
    <property type="entry name" value="BLR3430 PROTEIN"/>
    <property type="match status" value="1"/>
</dbReference>
<accession>A0A2S5GR27</accession>
<evidence type="ECO:0000256" key="1">
    <source>
        <dbReference type="SAM" id="MobiDB-lite"/>
    </source>
</evidence>
<feature type="compositionally biased region" description="Polar residues" evidence="1">
    <location>
        <begin position="20"/>
        <end position="33"/>
    </location>
</feature>
<dbReference type="AlphaFoldDB" id="A0A2S5GR27"/>
<proteinExistence type="predicted"/>
<dbReference type="Proteomes" id="UP000239990">
    <property type="component" value="Unassembled WGS sequence"/>
</dbReference>